<evidence type="ECO:0000256" key="2">
    <source>
        <dbReference type="ARBA" id="ARBA00022801"/>
    </source>
</evidence>
<name>A0A816DFZ0_9BILA</name>
<evidence type="ECO:0000256" key="5">
    <source>
        <dbReference type="SAM" id="MobiDB-lite"/>
    </source>
</evidence>
<feature type="domain" description="DEAD/DEAH-box helicase" evidence="6">
    <location>
        <begin position="27"/>
        <end position="71"/>
    </location>
</feature>
<dbReference type="Proteomes" id="UP000663870">
    <property type="component" value="Unassembled WGS sequence"/>
</dbReference>
<dbReference type="InterPro" id="IPR011545">
    <property type="entry name" value="DEAD/DEAH_box_helicase_dom"/>
</dbReference>
<dbReference type="FunFam" id="3.40.50.300:FF:000716">
    <property type="entry name" value="ATP-dependent RNA helicase DDX1"/>
    <property type="match status" value="1"/>
</dbReference>
<sequence>MNAFETELGVQPEIAKAVDDMGWLLPTDVQGEAIPMILGGGDVLMAAETGSGKTGAFCLPILQIVHETLRDIQEGNKGPRTGKQTSSHNEAKPVQLSFHDRSHGL</sequence>
<keyword evidence="3 4" id="KW-0067">ATP-binding</keyword>
<dbReference type="Proteomes" id="UP000663854">
    <property type="component" value="Unassembled WGS sequence"/>
</dbReference>
<dbReference type="PANTHER" id="PTHR24031">
    <property type="entry name" value="RNA HELICASE"/>
    <property type="match status" value="1"/>
</dbReference>
<evidence type="ECO:0000259" key="6">
    <source>
        <dbReference type="Pfam" id="PF00270"/>
    </source>
</evidence>
<evidence type="ECO:0000256" key="3">
    <source>
        <dbReference type="ARBA" id="ARBA00022840"/>
    </source>
</evidence>
<dbReference type="GO" id="GO:0003724">
    <property type="term" value="F:RNA helicase activity"/>
    <property type="evidence" value="ECO:0007669"/>
    <property type="project" value="UniProtKB-EC"/>
</dbReference>
<gene>
    <name evidence="8" type="ORF">JXQ802_LOCUS52748</name>
    <name evidence="7" type="ORF">PYM288_LOCUS36405</name>
</gene>
<evidence type="ECO:0000313" key="8">
    <source>
        <dbReference type="EMBL" id="CAF1637841.1"/>
    </source>
</evidence>
<dbReference type="InterPro" id="IPR027417">
    <property type="entry name" value="P-loop_NTPase"/>
</dbReference>
<comment type="similarity">
    <text evidence="4">Belongs to the DEAD box helicase family.</text>
</comment>
<proteinExistence type="inferred from homology"/>
<dbReference type="EC" id="3.6.4.13" evidence="4"/>
<keyword evidence="4" id="KW-0694">RNA-binding</keyword>
<dbReference type="EMBL" id="CAJNOL010008645">
    <property type="protein sequence ID" value="CAF1637841.1"/>
    <property type="molecule type" value="Genomic_DNA"/>
</dbReference>
<feature type="non-terminal residue" evidence="8">
    <location>
        <position position="105"/>
    </location>
</feature>
<comment type="catalytic activity">
    <reaction evidence="4">
        <text>ATP + H2O = ADP + phosphate + H(+)</text>
        <dbReference type="Rhea" id="RHEA:13065"/>
        <dbReference type="ChEBI" id="CHEBI:15377"/>
        <dbReference type="ChEBI" id="CHEBI:15378"/>
        <dbReference type="ChEBI" id="CHEBI:30616"/>
        <dbReference type="ChEBI" id="CHEBI:43474"/>
        <dbReference type="ChEBI" id="CHEBI:456216"/>
        <dbReference type="EC" id="3.6.4.13"/>
    </reaction>
</comment>
<comment type="function">
    <text evidence="4">RNA helicase.</text>
</comment>
<dbReference type="Gene3D" id="3.40.50.300">
    <property type="entry name" value="P-loop containing nucleotide triphosphate hydrolases"/>
    <property type="match status" value="1"/>
</dbReference>
<dbReference type="EMBL" id="CAJNOH010007023">
    <property type="protein sequence ID" value="CAF1447474.1"/>
    <property type="molecule type" value="Genomic_DNA"/>
</dbReference>
<keyword evidence="2 4" id="KW-0378">Hydrolase</keyword>
<dbReference type="Pfam" id="PF00270">
    <property type="entry name" value="DEAD"/>
    <property type="match status" value="1"/>
</dbReference>
<keyword evidence="9" id="KW-1185">Reference proteome</keyword>
<evidence type="ECO:0000313" key="7">
    <source>
        <dbReference type="EMBL" id="CAF1447474.1"/>
    </source>
</evidence>
<reference evidence="8" key="1">
    <citation type="submission" date="2021-02" db="EMBL/GenBank/DDBJ databases">
        <authorList>
            <person name="Nowell W R."/>
        </authorList>
    </citation>
    <scope>NUCLEOTIDE SEQUENCE</scope>
</reference>
<dbReference type="GO" id="GO:0003723">
    <property type="term" value="F:RNA binding"/>
    <property type="evidence" value="ECO:0007669"/>
    <property type="project" value="UniProtKB-UniRule"/>
</dbReference>
<keyword evidence="4" id="KW-0347">Helicase</keyword>
<accession>A0A816DFZ0</accession>
<protein>
    <recommendedName>
        <fullName evidence="4">ATP-dependent RNA helicase</fullName>
        <ecNumber evidence="4">3.6.4.13</ecNumber>
    </recommendedName>
</protein>
<evidence type="ECO:0000256" key="1">
    <source>
        <dbReference type="ARBA" id="ARBA00022741"/>
    </source>
</evidence>
<evidence type="ECO:0000313" key="9">
    <source>
        <dbReference type="Proteomes" id="UP000663870"/>
    </source>
</evidence>
<comment type="caution">
    <text evidence="8">The sequence shown here is derived from an EMBL/GenBank/DDBJ whole genome shotgun (WGS) entry which is preliminary data.</text>
</comment>
<feature type="non-terminal residue" evidence="8">
    <location>
        <position position="1"/>
    </location>
</feature>
<evidence type="ECO:0000256" key="4">
    <source>
        <dbReference type="RuleBase" id="RU365068"/>
    </source>
</evidence>
<organism evidence="8 9">
    <name type="scientific">Rotaria sordida</name>
    <dbReference type="NCBI Taxonomy" id="392033"/>
    <lineage>
        <taxon>Eukaryota</taxon>
        <taxon>Metazoa</taxon>
        <taxon>Spiralia</taxon>
        <taxon>Gnathifera</taxon>
        <taxon>Rotifera</taxon>
        <taxon>Eurotatoria</taxon>
        <taxon>Bdelloidea</taxon>
        <taxon>Philodinida</taxon>
        <taxon>Philodinidae</taxon>
        <taxon>Rotaria</taxon>
    </lineage>
</organism>
<dbReference type="GO" id="GO:0005524">
    <property type="term" value="F:ATP binding"/>
    <property type="evidence" value="ECO:0007669"/>
    <property type="project" value="UniProtKB-UniRule"/>
</dbReference>
<keyword evidence="1 4" id="KW-0547">Nucleotide-binding</keyword>
<dbReference type="GO" id="GO:0016787">
    <property type="term" value="F:hydrolase activity"/>
    <property type="evidence" value="ECO:0007669"/>
    <property type="project" value="UniProtKB-KW"/>
</dbReference>
<comment type="domain">
    <text evidence="4">The Q motif is unique to and characteristic of the DEAD box family of RNA helicases and controls ATP binding and hydrolysis.</text>
</comment>
<dbReference type="SUPFAM" id="SSF52540">
    <property type="entry name" value="P-loop containing nucleoside triphosphate hydrolases"/>
    <property type="match status" value="1"/>
</dbReference>
<feature type="region of interest" description="Disordered" evidence="5">
    <location>
        <begin position="70"/>
        <end position="105"/>
    </location>
</feature>
<dbReference type="AlphaFoldDB" id="A0A816DFZ0"/>